<evidence type="ECO:0000256" key="1">
    <source>
        <dbReference type="SAM" id="Phobius"/>
    </source>
</evidence>
<accession>A0ABC8RXA7</accession>
<dbReference type="AlphaFoldDB" id="A0ABC8RXA7"/>
<evidence type="ECO:0000313" key="3">
    <source>
        <dbReference type="Proteomes" id="UP001642360"/>
    </source>
</evidence>
<keyword evidence="3" id="KW-1185">Reference proteome</keyword>
<dbReference type="EMBL" id="CAUOFW020001904">
    <property type="protein sequence ID" value="CAK9149613.1"/>
    <property type="molecule type" value="Genomic_DNA"/>
</dbReference>
<reference evidence="2 3" key="1">
    <citation type="submission" date="2024-02" db="EMBL/GenBank/DDBJ databases">
        <authorList>
            <person name="Vignale AGUSTIN F."/>
            <person name="Sosa J E."/>
            <person name="Modenutti C."/>
        </authorList>
    </citation>
    <scope>NUCLEOTIDE SEQUENCE [LARGE SCALE GENOMIC DNA]</scope>
</reference>
<keyword evidence="1" id="KW-0812">Transmembrane</keyword>
<organism evidence="2 3">
    <name type="scientific">Ilex paraguariensis</name>
    <name type="common">yerba mate</name>
    <dbReference type="NCBI Taxonomy" id="185542"/>
    <lineage>
        <taxon>Eukaryota</taxon>
        <taxon>Viridiplantae</taxon>
        <taxon>Streptophyta</taxon>
        <taxon>Embryophyta</taxon>
        <taxon>Tracheophyta</taxon>
        <taxon>Spermatophyta</taxon>
        <taxon>Magnoliopsida</taxon>
        <taxon>eudicotyledons</taxon>
        <taxon>Gunneridae</taxon>
        <taxon>Pentapetalae</taxon>
        <taxon>asterids</taxon>
        <taxon>campanulids</taxon>
        <taxon>Aquifoliales</taxon>
        <taxon>Aquifoliaceae</taxon>
        <taxon>Ilex</taxon>
    </lineage>
</organism>
<keyword evidence="1" id="KW-1133">Transmembrane helix</keyword>
<proteinExistence type="predicted"/>
<evidence type="ECO:0008006" key="4">
    <source>
        <dbReference type="Google" id="ProtNLM"/>
    </source>
</evidence>
<feature type="transmembrane region" description="Helical" evidence="1">
    <location>
        <begin position="34"/>
        <end position="56"/>
    </location>
</feature>
<dbReference type="Proteomes" id="UP001642360">
    <property type="component" value="Unassembled WGS sequence"/>
</dbReference>
<gene>
    <name evidence="2" type="ORF">ILEXP_LOCUS17670</name>
</gene>
<comment type="caution">
    <text evidence="2">The sequence shown here is derived from an EMBL/GenBank/DDBJ whole genome shotgun (WGS) entry which is preliminary data.</text>
</comment>
<keyword evidence="1" id="KW-0472">Membrane</keyword>
<sequence>MYRTSATTDLEEKLLISTNPKAPPMTDKKKRHRLFVFLGVLIVMSFVGICPFHHLLKVTEDDELKYKAPEFDIDSLSLILNNEEAYWRVTFSIKNPRENATVRYYSGQVSMIYEKGFLSTDLITPFRLRSEEERLVYANFETYSIDRKCVKKMAVDFFVLMKASIVDPRPGSYRESVALLRINCKTASIEFPVNNNGFNKQDQHGKPFVYDLKYDQDSEDDKEGKK</sequence>
<name>A0ABC8RXA7_9AQUA</name>
<evidence type="ECO:0000313" key="2">
    <source>
        <dbReference type="EMBL" id="CAK9149613.1"/>
    </source>
</evidence>
<protein>
    <recommendedName>
        <fullName evidence="4">Late embryogenesis abundant protein LEA-2 subgroup domain-containing protein</fullName>
    </recommendedName>
</protein>